<evidence type="ECO:0008006" key="13">
    <source>
        <dbReference type="Google" id="ProtNLM"/>
    </source>
</evidence>
<evidence type="ECO:0000256" key="11">
    <source>
        <dbReference type="SAM" id="Phobius"/>
    </source>
</evidence>
<dbReference type="Gene3D" id="1.20.58.1610">
    <property type="entry name" value="NADH:ubiquinone/plastoquinone oxidoreductase, chain 3"/>
    <property type="match status" value="1"/>
</dbReference>
<dbReference type="InterPro" id="IPR023043">
    <property type="entry name" value="NAD(P)H_OxRDtase_bac/plastid"/>
</dbReference>
<accession>A0A382DAN1</accession>
<reference evidence="12" key="1">
    <citation type="submission" date="2018-05" db="EMBL/GenBank/DDBJ databases">
        <authorList>
            <person name="Lanie J.A."/>
            <person name="Ng W.-L."/>
            <person name="Kazmierczak K.M."/>
            <person name="Andrzejewski T.M."/>
            <person name="Davidsen T.M."/>
            <person name="Wayne K.J."/>
            <person name="Tettelin H."/>
            <person name="Glass J.I."/>
            <person name="Rusch D."/>
            <person name="Podicherti R."/>
            <person name="Tsui H.-C.T."/>
            <person name="Winkler M.E."/>
        </authorList>
    </citation>
    <scope>NUCLEOTIDE SEQUENCE</scope>
</reference>
<feature type="transmembrane region" description="Helical" evidence="11">
    <location>
        <begin position="12"/>
        <end position="35"/>
    </location>
</feature>
<evidence type="ECO:0000256" key="2">
    <source>
        <dbReference type="ARBA" id="ARBA00008472"/>
    </source>
</evidence>
<dbReference type="InterPro" id="IPR000440">
    <property type="entry name" value="NADH_UbQ/plastoQ_OxRdtase_su3"/>
</dbReference>
<dbReference type="PANTHER" id="PTHR11058">
    <property type="entry name" value="NADH-UBIQUINONE OXIDOREDUCTASE CHAIN 3"/>
    <property type="match status" value="1"/>
</dbReference>
<keyword evidence="8 11" id="KW-1133">Transmembrane helix</keyword>
<evidence type="ECO:0000313" key="12">
    <source>
        <dbReference type="EMBL" id="SVB35092.1"/>
    </source>
</evidence>
<evidence type="ECO:0000256" key="5">
    <source>
        <dbReference type="ARBA" id="ARBA00022692"/>
    </source>
</evidence>
<dbReference type="Pfam" id="PF00507">
    <property type="entry name" value="Oxidored_q4"/>
    <property type="match status" value="1"/>
</dbReference>
<evidence type="ECO:0000256" key="9">
    <source>
        <dbReference type="ARBA" id="ARBA00023027"/>
    </source>
</evidence>
<dbReference type="GO" id="GO:0016651">
    <property type="term" value="F:oxidoreductase activity, acting on NAD(P)H"/>
    <property type="evidence" value="ECO:0007669"/>
    <property type="project" value="InterPro"/>
</dbReference>
<dbReference type="AlphaFoldDB" id="A0A382DAN1"/>
<sequence>MPLQELLRDYLPIAILLGVSTGLAIAMVVLGQILGPRRDTPEKLMPYESGMIPIGTAVRRMPVRYYLIAVLFVLFDIEVIFLLPYAVVLRKLGLFGLIEMLVFVMILLVGYVYVWKKGALEWE</sequence>
<keyword evidence="3" id="KW-0813">Transport</keyword>
<evidence type="ECO:0000256" key="3">
    <source>
        <dbReference type="ARBA" id="ARBA00022448"/>
    </source>
</evidence>
<comment type="similarity">
    <text evidence="2">Belongs to the complex I subunit 3 family.</text>
</comment>
<dbReference type="InterPro" id="IPR038430">
    <property type="entry name" value="NDAH_ubi_oxred_su3_sf"/>
</dbReference>
<proteinExistence type="inferred from homology"/>
<keyword evidence="10 11" id="KW-0472">Membrane</keyword>
<keyword evidence="5 11" id="KW-0812">Transmembrane</keyword>
<comment type="subcellular location">
    <subcellularLocation>
        <location evidence="1">Membrane</location>
        <topology evidence="1">Multi-pass membrane protein</topology>
    </subcellularLocation>
</comment>
<gene>
    <name evidence="12" type="ORF">METZ01_LOCUS187946</name>
</gene>
<dbReference type="GO" id="GO:0048038">
    <property type="term" value="F:quinone binding"/>
    <property type="evidence" value="ECO:0007669"/>
    <property type="project" value="UniProtKB-KW"/>
</dbReference>
<protein>
    <recommendedName>
        <fullName evidence="13">NADH:ubiquinone oxidoreductase subunit 3 (Chain A)</fullName>
    </recommendedName>
</protein>
<dbReference type="GO" id="GO:0030964">
    <property type="term" value="C:NADH dehydrogenase complex"/>
    <property type="evidence" value="ECO:0007669"/>
    <property type="project" value="TreeGrafter"/>
</dbReference>
<evidence type="ECO:0000256" key="6">
    <source>
        <dbReference type="ARBA" id="ARBA00022719"/>
    </source>
</evidence>
<evidence type="ECO:0000256" key="1">
    <source>
        <dbReference type="ARBA" id="ARBA00004141"/>
    </source>
</evidence>
<dbReference type="GO" id="GO:0008137">
    <property type="term" value="F:NADH dehydrogenase (ubiquinone) activity"/>
    <property type="evidence" value="ECO:0007669"/>
    <property type="project" value="InterPro"/>
</dbReference>
<feature type="transmembrane region" description="Helical" evidence="11">
    <location>
        <begin position="92"/>
        <end position="114"/>
    </location>
</feature>
<evidence type="ECO:0000256" key="10">
    <source>
        <dbReference type="ARBA" id="ARBA00023136"/>
    </source>
</evidence>
<dbReference type="EMBL" id="UINC01038289">
    <property type="protein sequence ID" value="SVB35092.1"/>
    <property type="molecule type" value="Genomic_DNA"/>
</dbReference>
<name>A0A382DAN1_9ZZZZ</name>
<keyword evidence="4" id="KW-1003">Cell membrane</keyword>
<evidence type="ECO:0000256" key="7">
    <source>
        <dbReference type="ARBA" id="ARBA00022967"/>
    </source>
</evidence>
<keyword evidence="9" id="KW-0520">NAD</keyword>
<dbReference type="HAMAP" id="MF_01394">
    <property type="entry name" value="NDH1_NuoA"/>
    <property type="match status" value="1"/>
</dbReference>
<evidence type="ECO:0000256" key="4">
    <source>
        <dbReference type="ARBA" id="ARBA00022475"/>
    </source>
</evidence>
<dbReference type="PANTHER" id="PTHR11058:SF22">
    <property type="entry name" value="NADH-QUINONE OXIDOREDUCTASE SUBUNIT A"/>
    <property type="match status" value="1"/>
</dbReference>
<keyword evidence="6" id="KW-0874">Quinone</keyword>
<keyword evidence="7" id="KW-1278">Translocase</keyword>
<feature type="transmembrane region" description="Helical" evidence="11">
    <location>
        <begin position="65"/>
        <end position="86"/>
    </location>
</feature>
<organism evidence="12">
    <name type="scientific">marine metagenome</name>
    <dbReference type="NCBI Taxonomy" id="408172"/>
    <lineage>
        <taxon>unclassified sequences</taxon>
        <taxon>metagenomes</taxon>
        <taxon>ecological metagenomes</taxon>
    </lineage>
</organism>
<evidence type="ECO:0000256" key="8">
    <source>
        <dbReference type="ARBA" id="ARBA00022989"/>
    </source>
</evidence>